<sequence>IWDHDKWEYSSTVVQDCPNVIHIGRNSHFQAPTFLTEDTINWGNNKDYGGGRSVMIAAIKIMYILGIRRIYLLGTDFKMTENYRYHFEEQRTKNAVRNNQATYMRMISFFTQLSPYFKKANYQIFNCTQGSELTCFPYMQLDEAIKRETENIPDPETEETLNMYVPNR</sequence>
<dbReference type="Gene3D" id="3.90.1480.10">
    <property type="entry name" value="Alpha-2,3-sialyltransferase"/>
    <property type="match status" value="1"/>
</dbReference>
<gene>
    <name evidence="1" type="ORF">S01H1_05417</name>
</gene>
<organism evidence="1">
    <name type="scientific">marine sediment metagenome</name>
    <dbReference type="NCBI Taxonomy" id="412755"/>
    <lineage>
        <taxon>unclassified sequences</taxon>
        <taxon>metagenomes</taxon>
        <taxon>ecological metagenomes</taxon>
    </lineage>
</organism>
<feature type="non-terminal residue" evidence="1">
    <location>
        <position position="1"/>
    </location>
</feature>
<accession>X0TB93</accession>
<name>X0TB93_9ZZZZ</name>
<proteinExistence type="predicted"/>
<dbReference type="AlphaFoldDB" id="X0TB93"/>
<reference evidence="1" key="1">
    <citation type="journal article" date="2014" name="Front. Microbiol.">
        <title>High frequency of phylogenetically diverse reductive dehalogenase-homologous genes in deep subseafloor sedimentary metagenomes.</title>
        <authorList>
            <person name="Kawai M."/>
            <person name="Futagami T."/>
            <person name="Toyoda A."/>
            <person name="Takaki Y."/>
            <person name="Nishi S."/>
            <person name="Hori S."/>
            <person name="Arai W."/>
            <person name="Tsubouchi T."/>
            <person name="Morono Y."/>
            <person name="Uchiyama I."/>
            <person name="Ito T."/>
            <person name="Fujiyama A."/>
            <person name="Inagaki F."/>
            <person name="Takami H."/>
        </authorList>
    </citation>
    <scope>NUCLEOTIDE SEQUENCE</scope>
    <source>
        <strain evidence="1">Expedition CK06-06</strain>
    </source>
</reference>
<comment type="caution">
    <text evidence="1">The sequence shown here is derived from an EMBL/GenBank/DDBJ whole genome shotgun (WGS) entry which is preliminary data.</text>
</comment>
<evidence type="ECO:0000313" key="1">
    <source>
        <dbReference type="EMBL" id="GAF73345.1"/>
    </source>
</evidence>
<dbReference type="EMBL" id="BARS01002822">
    <property type="protein sequence ID" value="GAF73345.1"/>
    <property type="molecule type" value="Genomic_DNA"/>
</dbReference>
<protein>
    <recommendedName>
        <fullName evidence="2">DUF115 domain-containing protein</fullName>
    </recommendedName>
</protein>
<evidence type="ECO:0008006" key="2">
    <source>
        <dbReference type="Google" id="ProtNLM"/>
    </source>
</evidence>